<evidence type="ECO:0000256" key="1">
    <source>
        <dbReference type="SAM" id="Phobius"/>
    </source>
</evidence>
<keyword evidence="1" id="KW-0812">Transmembrane</keyword>
<feature type="transmembrane region" description="Helical" evidence="1">
    <location>
        <begin position="120"/>
        <end position="137"/>
    </location>
</feature>
<accession>A0ABP9WU12</accession>
<keyword evidence="1" id="KW-1133">Transmembrane helix</keyword>
<comment type="caution">
    <text evidence="2">The sequence shown here is derived from an EMBL/GenBank/DDBJ whole genome shotgun (WGS) entry which is preliminary data.</text>
</comment>
<feature type="transmembrane region" description="Helical" evidence="1">
    <location>
        <begin position="58"/>
        <end position="76"/>
    </location>
</feature>
<sequence length="144" mass="16333">MYNVPSAQQSNVALRIVLSLLAGVLVSATLFTFLREPVLGVSPQYLIMPRLDTVRQRMFVYAVYGVGSLIACAVYSKKLSVSIVNSVISYSVVLLFIEGYRPEAWELVPRGYVQRYAELMLLSWLVHLCWNAIGRFIRTPWQES</sequence>
<name>A0ABP9WU12_9CHLR</name>
<evidence type="ECO:0000313" key="2">
    <source>
        <dbReference type="EMBL" id="GAA5526698.1"/>
    </source>
</evidence>
<dbReference type="EMBL" id="BAABRU010000002">
    <property type="protein sequence ID" value="GAA5526698.1"/>
    <property type="molecule type" value="Genomic_DNA"/>
</dbReference>
<dbReference type="Proteomes" id="UP001428290">
    <property type="component" value="Unassembled WGS sequence"/>
</dbReference>
<keyword evidence="1" id="KW-0472">Membrane</keyword>
<evidence type="ECO:0000313" key="3">
    <source>
        <dbReference type="Proteomes" id="UP001428290"/>
    </source>
</evidence>
<gene>
    <name evidence="2" type="ORF">Hgul01_00475</name>
</gene>
<organism evidence="2 3">
    <name type="scientific">Herpetosiphon gulosus</name>
    <dbReference type="NCBI Taxonomy" id="1973496"/>
    <lineage>
        <taxon>Bacteria</taxon>
        <taxon>Bacillati</taxon>
        <taxon>Chloroflexota</taxon>
        <taxon>Chloroflexia</taxon>
        <taxon>Herpetosiphonales</taxon>
        <taxon>Herpetosiphonaceae</taxon>
        <taxon>Herpetosiphon</taxon>
    </lineage>
</organism>
<protein>
    <submittedName>
        <fullName evidence="2">Uncharacterized protein</fullName>
    </submittedName>
</protein>
<keyword evidence="3" id="KW-1185">Reference proteome</keyword>
<feature type="transmembrane region" description="Helical" evidence="1">
    <location>
        <begin position="83"/>
        <end position="100"/>
    </location>
</feature>
<feature type="transmembrane region" description="Helical" evidence="1">
    <location>
        <begin position="12"/>
        <end position="34"/>
    </location>
</feature>
<reference evidence="2 3" key="1">
    <citation type="submission" date="2024-02" db="EMBL/GenBank/DDBJ databases">
        <title>Herpetosiphon gulosus NBRC 112829.</title>
        <authorList>
            <person name="Ichikawa N."/>
            <person name="Katano-Makiyama Y."/>
            <person name="Hidaka K."/>
        </authorList>
    </citation>
    <scope>NUCLEOTIDE SEQUENCE [LARGE SCALE GENOMIC DNA]</scope>
    <source>
        <strain evidence="2 3">NBRC 112829</strain>
    </source>
</reference>
<proteinExistence type="predicted"/>